<keyword evidence="4" id="KW-1185">Reference proteome</keyword>
<feature type="compositionally biased region" description="Acidic residues" evidence="2">
    <location>
        <begin position="13"/>
        <end position="28"/>
    </location>
</feature>
<name>W9SHN0_9ROSA</name>
<proteinExistence type="predicted"/>
<evidence type="ECO:0000256" key="2">
    <source>
        <dbReference type="SAM" id="MobiDB-lite"/>
    </source>
</evidence>
<dbReference type="PANTHER" id="PTHR38353">
    <property type="entry name" value="TROPOMYOSIN"/>
    <property type="match status" value="1"/>
</dbReference>
<protein>
    <submittedName>
        <fullName evidence="3">Uncharacterized protein</fullName>
    </submittedName>
</protein>
<dbReference type="STRING" id="981085.W9SHN0"/>
<feature type="coiled-coil region" evidence="1">
    <location>
        <begin position="59"/>
        <end position="121"/>
    </location>
</feature>
<sequence>MKKQTNLMKTLEPEVEENWGEESDEDQTYYDDCSEHSLLYVEDQAAKLSVEEQRQLTIIQTLENDLLSAKSQISKLKEDIEGMLKAKGEICSQILEKQRMIASLESDSSTLSQTLELIQQEKTGLSAKLMEKRTYYQKVTKDMNFRLQEQKDYFNSLVTSGEAGKHGTENDARKNLMAKLDSAKAKVDEISEMKSKLVMKNKKVKQAIKQVNSRAYDFEPLLRAVDLKTLEKEYNTLLSDKAGVTEYLQSLQAQVDILKGISHVVKCACGEEYRVGTDLCA</sequence>
<organism evidence="3 4">
    <name type="scientific">Morus notabilis</name>
    <dbReference type="NCBI Taxonomy" id="981085"/>
    <lineage>
        <taxon>Eukaryota</taxon>
        <taxon>Viridiplantae</taxon>
        <taxon>Streptophyta</taxon>
        <taxon>Embryophyta</taxon>
        <taxon>Tracheophyta</taxon>
        <taxon>Spermatophyta</taxon>
        <taxon>Magnoliopsida</taxon>
        <taxon>eudicotyledons</taxon>
        <taxon>Gunneridae</taxon>
        <taxon>Pentapetalae</taxon>
        <taxon>rosids</taxon>
        <taxon>fabids</taxon>
        <taxon>Rosales</taxon>
        <taxon>Moraceae</taxon>
        <taxon>Moreae</taxon>
        <taxon>Morus</taxon>
    </lineage>
</organism>
<dbReference type="eggNOG" id="ENOG502QTNF">
    <property type="taxonomic scope" value="Eukaryota"/>
</dbReference>
<dbReference type="EMBL" id="KE346302">
    <property type="protein sequence ID" value="EXC32476.1"/>
    <property type="molecule type" value="Genomic_DNA"/>
</dbReference>
<dbReference type="Proteomes" id="UP000030645">
    <property type="component" value="Unassembled WGS sequence"/>
</dbReference>
<dbReference type="AlphaFoldDB" id="W9SHN0"/>
<evidence type="ECO:0000256" key="1">
    <source>
        <dbReference type="SAM" id="Coils"/>
    </source>
</evidence>
<gene>
    <name evidence="3" type="ORF">L484_012643</name>
</gene>
<reference evidence="4" key="1">
    <citation type="submission" date="2013-01" db="EMBL/GenBank/DDBJ databases">
        <title>Draft Genome Sequence of a Mulberry Tree, Morus notabilis C.K. Schneid.</title>
        <authorList>
            <person name="He N."/>
            <person name="Zhao S."/>
        </authorList>
    </citation>
    <scope>NUCLEOTIDE SEQUENCE</scope>
</reference>
<keyword evidence="1" id="KW-0175">Coiled coil</keyword>
<dbReference type="PANTHER" id="PTHR38353:SF2">
    <property type="entry name" value="TROPOMYOSIN"/>
    <property type="match status" value="1"/>
</dbReference>
<evidence type="ECO:0000313" key="3">
    <source>
        <dbReference type="EMBL" id="EXC32476.1"/>
    </source>
</evidence>
<evidence type="ECO:0000313" key="4">
    <source>
        <dbReference type="Proteomes" id="UP000030645"/>
    </source>
</evidence>
<accession>W9SHN0</accession>
<feature type="region of interest" description="Disordered" evidence="2">
    <location>
        <begin position="1"/>
        <end position="28"/>
    </location>
</feature>